<dbReference type="GO" id="GO:0008270">
    <property type="term" value="F:zinc ion binding"/>
    <property type="evidence" value="ECO:0007669"/>
    <property type="project" value="InterPro"/>
</dbReference>
<sequence>MVYRGKPSAGCEACRKAKKRCTLEVPACSRCVKLRKDCSGYRDTTELQIQDESEAVKRKALRQKARQTPTATYFLAPPAPEALSSILTPASTNSDSSSGSDETTEIILHSRSWSDDMSFETNGYDQNLALVSRSGGVSLGFSMRPLAAEIATTHFFNQFTASGHWNFLRIFRQKDRMDPCLDLAIRACGMAALDNVEYVSIGRDYARTMYVEALGLLNAALRDPERSKTDESLLAVAMLGYYENLVCDSRESIQSWKAHIAGATQLLKIRGPAQFRSLIGRTLFRETRVQIMIHCIWDDLQPPDFLWDWQDELQTQSVEWHIARPADELIEICYEFAKVRARVERRTIRDEDALATVNEIDRRMVRWSIKTMTNSGDLWHYTTMEVPDDPNIWNGMVHVYHGNPAPSCWNTFRSIRILVSRSQEWLCRRLPIFTDVERTEQTAYFRKVRRQMTDDICAGTPAALGHAPSPAYNNPAVLLSAYGSIWPLFFAGTCALERLGTTKWDAFRETPSQTTKASAAGAQAAWLLGRLEHISSVVGLKWAAGIASALKGDFTLHTDLMPDEIDESWGLEIGHHDGATPAWLKRMQEARRARGQLPLLVGGGKTVIGDGQS</sequence>
<dbReference type="Pfam" id="PF11951">
    <property type="entry name" value="Fungal_trans_2"/>
    <property type="match status" value="1"/>
</dbReference>
<dbReference type="Pfam" id="PF00172">
    <property type="entry name" value="Zn_clus"/>
    <property type="match status" value="1"/>
</dbReference>
<name>A0A4U0U1J0_9PEZI</name>
<comment type="caution">
    <text evidence="4">The sequence shown here is derived from an EMBL/GenBank/DDBJ whole genome shotgun (WGS) entry which is preliminary data.</text>
</comment>
<dbReference type="SMART" id="SM00066">
    <property type="entry name" value="GAL4"/>
    <property type="match status" value="1"/>
</dbReference>
<dbReference type="SUPFAM" id="SSF57701">
    <property type="entry name" value="Zn2/Cys6 DNA-binding domain"/>
    <property type="match status" value="1"/>
</dbReference>
<evidence type="ECO:0000313" key="4">
    <source>
        <dbReference type="EMBL" id="TKA28813.1"/>
    </source>
</evidence>
<dbReference type="InterPro" id="IPR001138">
    <property type="entry name" value="Zn2Cys6_DnaBD"/>
</dbReference>
<dbReference type="InterPro" id="IPR021858">
    <property type="entry name" value="Fun_TF"/>
</dbReference>
<dbReference type="PROSITE" id="PS50048">
    <property type="entry name" value="ZN2_CY6_FUNGAL_2"/>
    <property type="match status" value="1"/>
</dbReference>
<keyword evidence="1" id="KW-0539">Nucleus</keyword>
<dbReference type="PANTHER" id="PTHR38791">
    <property type="entry name" value="ZN(II)2CYS6 TRANSCRIPTION FACTOR (EUROFUNG)-RELATED-RELATED"/>
    <property type="match status" value="1"/>
</dbReference>
<proteinExistence type="predicted"/>
<protein>
    <recommendedName>
        <fullName evidence="2">Zn(2)-C6 fungal-type domain-containing protein</fullName>
    </recommendedName>
</protein>
<evidence type="ECO:0000259" key="2">
    <source>
        <dbReference type="PROSITE" id="PS50048"/>
    </source>
</evidence>
<keyword evidence="6" id="KW-1185">Reference proteome</keyword>
<dbReference type="GO" id="GO:0000981">
    <property type="term" value="F:DNA-binding transcription factor activity, RNA polymerase II-specific"/>
    <property type="evidence" value="ECO:0007669"/>
    <property type="project" value="InterPro"/>
</dbReference>
<dbReference type="Proteomes" id="UP000310066">
    <property type="component" value="Unassembled WGS sequence"/>
</dbReference>
<dbReference type="InterPro" id="IPR053175">
    <property type="entry name" value="DHMBA_Reg_Transcription_Factor"/>
</dbReference>
<dbReference type="CDD" id="cd00067">
    <property type="entry name" value="GAL4"/>
    <property type="match status" value="1"/>
</dbReference>
<dbReference type="InterPro" id="IPR036864">
    <property type="entry name" value="Zn2-C6_fun-type_DNA-bd_sf"/>
</dbReference>
<dbReference type="STRING" id="329885.A0A4U0U1J0"/>
<gene>
    <name evidence="4" type="ORF">B0A54_16002</name>
    <name evidence="3" type="ORF">LTR91_000628</name>
</gene>
<dbReference type="Gene3D" id="4.10.240.10">
    <property type="entry name" value="Zn(2)-C6 fungal-type DNA-binding domain"/>
    <property type="match status" value="1"/>
</dbReference>
<dbReference type="EMBL" id="JAUJLE010000002">
    <property type="protein sequence ID" value="KAK1015603.1"/>
    <property type="molecule type" value="Genomic_DNA"/>
</dbReference>
<evidence type="ECO:0000313" key="5">
    <source>
        <dbReference type="Proteomes" id="UP000310066"/>
    </source>
</evidence>
<dbReference type="Proteomes" id="UP001175353">
    <property type="component" value="Unassembled WGS sequence"/>
</dbReference>
<evidence type="ECO:0000313" key="6">
    <source>
        <dbReference type="Proteomes" id="UP001175353"/>
    </source>
</evidence>
<reference evidence="4 5" key="1">
    <citation type="submission" date="2017-03" db="EMBL/GenBank/DDBJ databases">
        <title>Genomes of endolithic fungi from Antarctica.</title>
        <authorList>
            <person name="Coleine C."/>
            <person name="Masonjones S."/>
            <person name="Stajich J.E."/>
        </authorList>
    </citation>
    <scope>NUCLEOTIDE SEQUENCE [LARGE SCALE GENOMIC DNA]</scope>
    <source>
        <strain evidence="4 5">CCFEE 5311</strain>
    </source>
</reference>
<accession>A0A4U0U1J0</accession>
<feature type="domain" description="Zn(2)-C6 fungal-type" evidence="2">
    <location>
        <begin position="10"/>
        <end position="39"/>
    </location>
</feature>
<reference evidence="3" key="2">
    <citation type="submission" date="2023-06" db="EMBL/GenBank/DDBJ databases">
        <title>Black Yeasts Isolated from many extreme environments.</title>
        <authorList>
            <person name="Coleine C."/>
            <person name="Stajich J.E."/>
            <person name="Selbmann L."/>
        </authorList>
    </citation>
    <scope>NUCLEOTIDE SEQUENCE</scope>
    <source>
        <strain evidence="3">CCFEE 5200</strain>
    </source>
</reference>
<dbReference type="PROSITE" id="PS00463">
    <property type="entry name" value="ZN2_CY6_FUNGAL_1"/>
    <property type="match status" value="1"/>
</dbReference>
<dbReference type="AlphaFoldDB" id="A0A4U0U1J0"/>
<organism evidence="4 5">
    <name type="scientific">Friedmanniomyces endolithicus</name>
    <dbReference type="NCBI Taxonomy" id="329885"/>
    <lineage>
        <taxon>Eukaryota</taxon>
        <taxon>Fungi</taxon>
        <taxon>Dikarya</taxon>
        <taxon>Ascomycota</taxon>
        <taxon>Pezizomycotina</taxon>
        <taxon>Dothideomycetes</taxon>
        <taxon>Dothideomycetidae</taxon>
        <taxon>Mycosphaerellales</taxon>
        <taxon>Teratosphaeriaceae</taxon>
        <taxon>Friedmanniomyces</taxon>
    </lineage>
</organism>
<dbReference type="EMBL" id="NAJP01000114">
    <property type="protein sequence ID" value="TKA28813.1"/>
    <property type="molecule type" value="Genomic_DNA"/>
</dbReference>
<evidence type="ECO:0000256" key="1">
    <source>
        <dbReference type="ARBA" id="ARBA00023242"/>
    </source>
</evidence>
<dbReference type="OrthoDB" id="2991872at2759"/>
<evidence type="ECO:0000313" key="3">
    <source>
        <dbReference type="EMBL" id="KAK1015603.1"/>
    </source>
</evidence>